<dbReference type="AlphaFoldDB" id="A0AAE0CAQ2"/>
<feature type="compositionally biased region" description="Low complexity" evidence="1">
    <location>
        <begin position="195"/>
        <end position="206"/>
    </location>
</feature>
<proteinExistence type="predicted"/>
<feature type="compositionally biased region" description="Basic and acidic residues" evidence="1">
    <location>
        <begin position="182"/>
        <end position="194"/>
    </location>
</feature>
<feature type="non-terminal residue" evidence="2">
    <location>
        <position position="293"/>
    </location>
</feature>
<feature type="compositionally biased region" description="Polar residues" evidence="1">
    <location>
        <begin position="117"/>
        <end position="145"/>
    </location>
</feature>
<evidence type="ECO:0000313" key="2">
    <source>
        <dbReference type="EMBL" id="KAK3251546.1"/>
    </source>
</evidence>
<gene>
    <name evidence="2" type="ORF">CYMTET_39117</name>
</gene>
<reference evidence="2 3" key="1">
    <citation type="journal article" date="2015" name="Genome Biol. Evol.">
        <title>Comparative Genomics of a Bacterivorous Green Alga Reveals Evolutionary Causalities and Consequences of Phago-Mixotrophic Mode of Nutrition.</title>
        <authorList>
            <person name="Burns J.A."/>
            <person name="Paasch A."/>
            <person name="Narechania A."/>
            <person name="Kim E."/>
        </authorList>
    </citation>
    <scope>NUCLEOTIDE SEQUENCE [LARGE SCALE GENOMIC DNA]</scope>
    <source>
        <strain evidence="2 3">PLY_AMNH</strain>
    </source>
</reference>
<dbReference type="Proteomes" id="UP001190700">
    <property type="component" value="Unassembled WGS sequence"/>
</dbReference>
<organism evidence="2 3">
    <name type="scientific">Cymbomonas tetramitiformis</name>
    <dbReference type="NCBI Taxonomy" id="36881"/>
    <lineage>
        <taxon>Eukaryota</taxon>
        <taxon>Viridiplantae</taxon>
        <taxon>Chlorophyta</taxon>
        <taxon>Pyramimonadophyceae</taxon>
        <taxon>Pyramimonadales</taxon>
        <taxon>Pyramimonadaceae</taxon>
        <taxon>Cymbomonas</taxon>
    </lineage>
</organism>
<feature type="compositionally biased region" description="Acidic residues" evidence="1">
    <location>
        <begin position="99"/>
        <end position="114"/>
    </location>
</feature>
<feature type="compositionally biased region" description="Polar residues" evidence="1">
    <location>
        <begin position="230"/>
        <end position="240"/>
    </location>
</feature>
<feature type="region of interest" description="Disordered" evidence="1">
    <location>
        <begin position="32"/>
        <end position="243"/>
    </location>
</feature>
<protein>
    <submittedName>
        <fullName evidence="2">Uncharacterized protein</fullName>
    </submittedName>
</protein>
<feature type="compositionally biased region" description="Low complexity" evidence="1">
    <location>
        <begin position="168"/>
        <end position="181"/>
    </location>
</feature>
<comment type="caution">
    <text evidence="2">The sequence shown here is derived from an EMBL/GenBank/DDBJ whole genome shotgun (WGS) entry which is preliminary data.</text>
</comment>
<evidence type="ECO:0000313" key="3">
    <source>
        <dbReference type="Proteomes" id="UP001190700"/>
    </source>
</evidence>
<sequence length="293" mass="31328">MAKVESVTLHLTEKSVVFFDGRLVHGAVEYNGGRGAAVSETPKDVESSRGGKPGKGKSGGPMKRKASSVPAQASSPRSHIPKQRRSDLGAVRGGKETAADMDEESDEEMMDLDDLQAFSTTYWRSPSSDCSACSGNHRSICNSRGSNNKNSRHRKCSRRRSSSHSSRRSSSSSTTTTTKNNKAAEARRTSDKTKTGGTDHTGTSTSVPGFQGLQQQPPVHQDPQELRSAQPVQEASATNQEEARLSALQVQKQILKAELEVAKLSADLKACKEGGGGQGTNEEETVEGRKGRG</sequence>
<feature type="region of interest" description="Disordered" evidence="1">
    <location>
        <begin position="269"/>
        <end position="293"/>
    </location>
</feature>
<name>A0AAE0CAQ2_9CHLO</name>
<accession>A0AAE0CAQ2</accession>
<evidence type="ECO:0000256" key="1">
    <source>
        <dbReference type="SAM" id="MobiDB-lite"/>
    </source>
</evidence>
<keyword evidence="3" id="KW-1185">Reference proteome</keyword>
<feature type="compositionally biased region" description="Basic residues" evidence="1">
    <location>
        <begin position="150"/>
        <end position="167"/>
    </location>
</feature>
<dbReference type="EMBL" id="LGRX02025973">
    <property type="protein sequence ID" value="KAK3251546.1"/>
    <property type="molecule type" value="Genomic_DNA"/>
</dbReference>